<evidence type="ECO:0000256" key="1">
    <source>
        <dbReference type="SAM" id="Phobius"/>
    </source>
</evidence>
<organism evidence="2">
    <name type="scientific">Arundo donax</name>
    <name type="common">Giant reed</name>
    <name type="synonym">Donax arundinaceus</name>
    <dbReference type="NCBI Taxonomy" id="35708"/>
    <lineage>
        <taxon>Eukaryota</taxon>
        <taxon>Viridiplantae</taxon>
        <taxon>Streptophyta</taxon>
        <taxon>Embryophyta</taxon>
        <taxon>Tracheophyta</taxon>
        <taxon>Spermatophyta</taxon>
        <taxon>Magnoliopsida</taxon>
        <taxon>Liliopsida</taxon>
        <taxon>Poales</taxon>
        <taxon>Poaceae</taxon>
        <taxon>PACMAD clade</taxon>
        <taxon>Arundinoideae</taxon>
        <taxon>Arundineae</taxon>
        <taxon>Arundo</taxon>
    </lineage>
</organism>
<dbReference type="EMBL" id="GBRH01230019">
    <property type="protein sequence ID" value="JAD67876.1"/>
    <property type="molecule type" value="Transcribed_RNA"/>
</dbReference>
<accession>A0A0A9BX38</accession>
<keyword evidence="1" id="KW-0472">Membrane</keyword>
<reference evidence="2" key="2">
    <citation type="journal article" date="2015" name="Data Brief">
        <title>Shoot transcriptome of the giant reed, Arundo donax.</title>
        <authorList>
            <person name="Barrero R.A."/>
            <person name="Guerrero F.D."/>
            <person name="Moolhuijzen P."/>
            <person name="Goolsby J.A."/>
            <person name="Tidwell J."/>
            <person name="Bellgard S.E."/>
            <person name="Bellgard M.I."/>
        </authorList>
    </citation>
    <scope>NUCLEOTIDE SEQUENCE</scope>
    <source>
        <tissue evidence="2">Shoot tissue taken approximately 20 cm above the soil surface</tissue>
    </source>
</reference>
<sequence length="194" mass="20417">MAPLRSPTPSKIVSKLSVGTQLEPPRMSMATSLRASTMVVVVRVATTTRATTPASVAVVPLLVVSSIIVVSTAAATAILVPAAAATAILVPAAAHTSASTPPTAIRIAAPPATTTSTTTLVLVNASRDELLVFLLRVFHISIKSLLLGLSRRNFIFSWVHQSIIHMLSINLRSMMVNIDLCSLSFLLLILSIDT</sequence>
<evidence type="ECO:0000313" key="2">
    <source>
        <dbReference type="EMBL" id="JAD67876.1"/>
    </source>
</evidence>
<proteinExistence type="predicted"/>
<feature type="transmembrane region" description="Helical" evidence="1">
    <location>
        <begin position="57"/>
        <end position="90"/>
    </location>
</feature>
<name>A0A0A9BX38_ARUDO</name>
<keyword evidence="1" id="KW-0812">Transmembrane</keyword>
<keyword evidence="1" id="KW-1133">Transmembrane helix</keyword>
<dbReference type="AlphaFoldDB" id="A0A0A9BX38"/>
<protein>
    <submittedName>
        <fullName evidence="2">Uncharacterized protein</fullName>
    </submittedName>
</protein>
<reference evidence="2" key="1">
    <citation type="submission" date="2014-09" db="EMBL/GenBank/DDBJ databases">
        <authorList>
            <person name="Magalhaes I.L.F."/>
            <person name="Oliveira U."/>
            <person name="Santos F.R."/>
            <person name="Vidigal T.H.D.A."/>
            <person name="Brescovit A.D."/>
            <person name="Santos A.J."/>
        </authorList>
    </citation>
    <scope>NUCLEOTIDE SEQUENCE</scope>
    <source>
        <tissue evidence="2">Shoot tissue taken approximately 20 cm above the soil surface</tissue>
    </source>
</reference>